<dbReference type="AlphaFoldDB" id="A0A6B0T2L2"/>
<evidence type="ECO:0000256" key="1">
    <source>
        <dbReference type="SAM" id="Phobius"/>
    </source>
</evidence>
<dbReference type="InterPro" id="IPR055729">
    <property type="entry name" value="DUF7305"/>
</dbReference>
<dbReference type="Pfam" id="PF23981">
    <property type="entry name" value="DUF7305"/>
    <property type="match status" value="1"/>
</dbReference>
<comment type="caution">
    <text evidence="3">The sequence shown here is derived from an EMBL/GenBank/DDBJ whole genome shotgun (WGS) entry which is preliminary data.</text>
</comment>
<proteinExistence type="predicted"/>
<evidence type="ECO:0000313" key="3">
    <source>
        <dbReference type="EMBL" id="MXR52215.1"/>
    </source>
</evidence>
<protein>
    <recommendedName>
        <fullName evidence="2">DUF7305 domain-containing protein</fullName>
    </recommendedName>
</protein>
<evidence type="ECO:0000313" key="4">
    <source>
        <dbReference type="Proteomes" id="UP000466535"/>
    </source>
</evidence>
<feature type="domain" description="DUF7305" evidence="2">
    <location>
        <begin position="391"/>
        <end position="588"/>
    </location>
</feature>
<sequence length="616" mass="65083">MTPSTRDGRARSRGQSETLGFIILFSILIVGALLVVGLGSVALDDTEQSLSDDRAEQSLTQFASKAGLVALGESDSQRISFPTGAGEQFSVEENTGWLKVTVENQTAASSRYTVMNQTLGSVVYRHGNSRAAYQGGGVWRANDAGGAMVSPPEFHFRNGTLTLPTISVRGSGSLGSNVVVTKTGVNRTFPVIGTVDEDEQNPLNNHLVRVTVKSEFYQGWGQYFEERTDGEVKYNHSNQEATLVLVTPIEETEVTSATASLAAAGDFTLAGRAGSRCGGSSSSDFYTDSYDSTELADGEDYCDYLSNNEPGIDGDIIYGGDVDISQGTGGADICGNIISGGTVTTKGSTDGDEINCGGGKGGGQPTVYGNIEYTDDCIDCEDAIASIPSRDWEATQIDGVRSAAPIGFYVESQIEAIEEDADEVDPGTDQTLQSGDYYFDSSLTVDNGDNLTLDTSDGRIDIAVEENVIVEDDSTIHVTGDGRVRVFVGGNVPDGTYHFALKDSSEINETGTDARKFRMYGKEDFKATIGNSGGIGTLAKFVGVIYAPPSETSDSSVNIDGAEVFGGMLTGTTTLNAGSIHYDEALRNEQVIEPDAGAVTVTFLHVTVNEITVKSG</sequence>
<dbReference type="RefSeq" id="WP_159764344.1">
    <property type="nucleotide sequence ID" value="NZ_WUUT01000004.1"/>
</dbReference>
<evidence type="ECO:0000259" key="2">
    <source>
        <dbReference type="Pfam" id="PF23981"/>
    </source>
</evidence>
<keyword evidence="4" id="KW-1185">Reference proteome</keyword>
<gene>
    <name evidence="3" type="ORF">GRX03_11455</name>
</gene>
<reference evidence="3 4" key="1">
    <citation type="submission" date="2019-12" db="EMBL/GenBank/DDBJ databases">
        <title>Isolation and characterization of three novel carbon monoxide-oxidizing members of Halobacteria from salione crusts and soils.</title>
        <authorList>
            <person name="Myers M.R."/>
            <person name="King G.M."/>
        </authorList>
    </citation>
    <scope>NUCLEOTIDE SEQUENCE [LARGE SCALE GENOMIC DNA]</scope>
    <source>
        <strain evidence="3 4">WSH3</strain>
    </source>
</reference>
<dbReference type="EMBL" id="WUUT01000004">
    <property type="protein sequence ID" value="MXR52215.1"/>
    <property type="molecule type" value="Genomic_DNA"/>
</dbReference>
<dbReference type="InterPro" id="IPR055713">
    <property type="entry name" value="DUF7289"/>
</dbReference>
<dbReference type="Pfam" id="PF23960">
    <property type="entry name" value="DUF7289"/>
    <property type="match status" value="1"/>
</dbReference>
<organism evidence="3 4">
    <name type="scientific">Halovenus carboxidivorans</name>
    <dbReference type="NCBI Taxonomy" id="2692199"/>
    <lineage>
        <taxon>Archaea</taxon>
        <taxon>Methanobacteriati</taxon>
        <taxon>Methanobacteriota</taxon>
        <taxon>Stenosarchaea group</taxon>
        <taxon>Halobacteria</taxon>
        <taxon>Halobacteriales</taxon>
        <taxon>Haloarculaceae</taxon>
        <taxon>Halovenus</taxon>
    </lineage>
</organism>
<keyword evidence="1" id="KW-1133">Transmembrane helix</keyword>
<accession>A0A6B0T2L2</accession>
<name>A0A6B0T2L2_9EURY</name>
<dbReference type="OrthoDB" id="148042at2157"/>
<feature type="transmembrane region" description="Helical" evidence="1">
    <location>
        <begin position="21"/>
        <end position="43"/>
    </location>
</feature>
<keyword evidence="1" id="KW-0812">Transmembrane</keyword>
<keyword evidence="1" id="KW-0472">Membrane</keyword>
<dbReference type="Proteomes" id="UP000466535">
    <property type="component" value="Unassembled WGS sequence"/>
</dbReference>